<organism evidence="1 2">
    <name type="scientific">Kribbella steppae</name>
    <dbReference type="NCBI Taxonomy" id="2512223"/>
    <lineage>
        <taxon>Bacteria</taxon>
        <taxon>Bacillati</taxon>
        <taxon>Actinomycetota</taxon>
        <taxon>Actinomycetes</taxon>
        <taxon>Propionibacteriales</taxon>
        <taxon>Kribbellaceae</taxon>
        <taxon>Kribbella</taxon>
    </lineage>
</organism>
<keyword evidence="2" id="KW-1185">Reference proteome</keyword>
<gene>
    <name evidence="1" type="ORF">EV652_110340</name>
</gene>
<evidence type="ECO:0000313" key="2">
    <source>
        <dbReference type="Proteomes" id="UP000294508"/>
    </source>
</evidence>
<sequence>MELLRGEWSTTVCPRCAALLCPVRRHPRRADGCWHGFDRDNAHALGDHRDCLPGDALALAEDDPHGEEYDTDSDGPDACRWAARWRTAAAALGDSTTADQPLAVVALDPATGPHLVALHANYGTAGPHRTRIGRRSGDALMSEAKARALVVCTWGHLH</sequence>
<proteinExistence type="predicted"/>
<name>A0A4R2H7L5_9ACTN</name>
<dbReference type="EMBL" id="SLWN01000010">
    <property type="protein sequence ID" value="TCO22354.1"/>
    <property type="molecule type" value="Genomic_DNA"/>
</dbReference>
<evidence type="ECO:0000313" key="1">
    <source>
        <dbReference type="EMBL" id="TCO22354.1"/>
    </source>
</evidence>
<reference evidence="1 2" key="1">
    <citation type="journal article" date="2015" name="Stand. Genomic Sci.">
        <title>Genomic Encyclopedia of Bacterial and Archaeal Type Strains, Phase III: the genomes of soil and plant-associated and newly described type strains.</title>
        <authorList>
            <person name="Whitman W.B."/>
            <person name="Woyke T."/>
            <person name="Klenk H.P."/>
            <person name="Zhou Y."/>
            <person name="Lilburn T.G."/>
            <person name="Beck B.J."/>
            <person name="De Vos P."/>
            <person name="Vandamme P."/>
            <person name="Eisen J.A."/>
            <person name="Garrity G."/>
            <person name="Hugenholtz P."/>
            <person name="Kyrpides N.C."/>
        </authorList>
    </citation>
    <scope>NUCLEOTIDE SEQUENCE [LARGE SCALE GENOMIC DNA]</scope>
    <source>
        <strain evidence="1 2">VKM Ac-2572</strain>
    </source>
</reference>
<accession>A0A4R2H7L5</accession>
<protein>
    <submittedName>
        <fullName evidence="1">Uncharacterized protein</fullName>
    </submittedName>
</protein>
<dbReference type="Proteomes" id="UP000294508">
    <property type="component" value="Unassembled WGS sequence"/>
</dbReference>
<dbReference type="AlphaFoldDB" id="A0A4R2H7L5"/>
<comment type="caution">
    <text evidence="1">The sequence shown here is derived from an EMBL/GenBank/DDBJ whole genome shotgun (WGS) entry which is preliminary data.</text>
</comment>